<dbReference type="NCBIfam" id="NF003417">
    <property type="entry name" value="PRK04813.1"/>
    <property type="match status" value="2"/>
</dbReference>
<evidence type="ECO:0000256" key="3">
    <source>
        <dbReference type="ARBA" id="ARBA00022553"/>
    </source>
</evidence>
<dbReference type="PROSITE" id="PS00012">
    <property type="entry name" value="PHOSPHOPANTETHEINE"/>
    <property type="match status" value="1"/>
</dbReference>
<dbReference type="Proteomes" id="UP000000787">
    <property type="component" value="Chromosome"/>
</dbReference>
<comment type="cofactor">
    <cofactor evidence="1">
        <name>pantetheine 4'-phosphate</name>
        <dbReference type="ChEBI" id="CHEBI:47942"/>
    </cofactor>
</comment>
<evidence type="ECO:0000256" key="1">
    <source>
        <dbReference type="ARBA" id="ARBA00001957"/>
    </source>
</evidence>
<dbReference type="SUPFAM" id="SSF56801">
    <property type="entry name" value="Acetyl-CoA synthetase-like"/>
    <property type="match status" value="2"/>
</dbReference>
<dbReference type="InterPro" id="IPR025110">
    <property type="entry name" value="AMP-bd_C"/>
</dbReference>
<dbReference type="GO" id="GO:0003824">
    <property type="term" value="F:catalytic activity"/>
    <property type="evidence" value="ECO:0007669"/>
    <property type="project" value="InterPro"/>
</dbReference>
<dbReference type="FunFam" id="3.40.50.12780:FF:000012">
    <property type="entry name" value="Non-ribosomal peptide synthetase"/>
    <property type="match status" value="2"/>
</dbReference>
<dbReference type="FunFam" id="2.30.38.10:FF:000001">
    <property type="entry name" value="Non-ribosomal peptide synthetase PvdI"/>
    <property type="match status" value="2"/>
</dbReference>
<dbReference type="NCBIfam" id="TIGR01733">
    <property type="entry name" value="AA-adenyl-dom"/>
    <property type="match status" value="2"/>
</dbReference>
<dbReference type="InterPro" id="IPR010071">
    <property type="entry name" value="AA_adenyl_dom"/>
</dbReference>
<dbReference type="FunFam" id="1.10.1200.10:FF:000005">
    <property type="entry name" value="Nonribosomal peptide synthetase 1"/>
    <property type="match status" value="1"/>
</dbReference>
<dbReference type="Pfam" id="PF13193">
    <property type="entry name" value="AMP-binding_C"/>
    <property type="match status" value="1"/>
</dbReference>
<evidence type="ECO:0000313" key="6">
    <source>
        <dbReference type="Proteomes" id="UP000000787"/>
    </source>
</evidence>
<dbReference type="InterPro" id="IPR006162">
    <property type="entry name" value="Ppantetheine_attach_site"/>
</dbReference>
<dbReference type="InParanoid" id="A9AW96"/>
<dbReference type="InterPro" id="IPR000873">
    <property type="entry name" value="AMP-dep_synth/lig_dom"/>
</dbReference>
<dbReference type="Gene3D" id="3.30.300.30">
    <property type="match status" value="2"/>
</dbReference>
<dbReference type="Gene3D" id="3.40.50.980">
    <property type="match status" value="4"/>
</dbReference>
<dbReference type="SUPFAM" id="SSF52777">
    <property type="entry name" value="CoA-dependent acyltransferases"/>
    <property type="match status" value="4"/>
</dbReference>
<dbReference type="GO" id="GO:0043041">
    <property type="term" value="P:amino acid activation for nonribosomal peptide biosynthetic process"/>
    <property type="evidence" value="ECO:0007669"/>
    <property type="project" value="TreeGrafter"/>
</dbReference>
<accession>A9AW96</accession>
<dbReference type="InterPro" id="IPR020845">
    <property type="entry name" value="AMP-binding_CS"/>
</dbReference>
<dbReference type="Gene3D" id="1.10.1200.10">
    <property type="entry name" value="ACP-like"/>
    <property type="match status" value="1"/>
</dbReference>
<dbReference type="Gene3D" id="3.30.559.30">
    <property type="entry name" value="Nonribosomal peptide synthetase, condensation domain"/>
    <property type="match status" value="2"/>
</dbReference>
<sequence length="1927" mass="212452">MQQHEVEHFRLSPQQTHTWLVQPQSQQPLGTWLLVELTTPLRYERWQAGLNVVIERHEALRTRFEQIAGLKLPAQVLHNQTVVLHQQQIAESHQIAELAAPADAGLMQITLFEHGQQQWLGLWLAALVGDATSARLLLEELTQAALAPHELSASDELMQYIDAAEWQNGLLEAAESAAERAFWQTQAIKQAPHDLRGFARLTQTQPTRIKLNLPASSSIAINAWFTQHNVDLASTVLSLWRWLLSRSNYGQTPALALACDGRSYAELANAQGLFERYLPLLPNELAADQPIAEAITTLAQQLADLAQFQEYFSWQQLALDQPLALAFAHYRWETAAHYQLEHLTSHTDLFRCKLSLIEQATSWQLTLDYDATSMRSEVAEALAESLITMLVWLGQQSNPTFGQLPIIGSNTQTLLTKQVNATDRPFAATPIHDLIDQQALHNPQAIAVQFGAEQLSYAELAQQANQLAQQLIQHGIQPEQRVGLYLERSPLMVVALLACLKAGAAYVPLEPEYPAERIQYILADAAIQLVLSQTSLMPSLPCSVAQLAVDQLQFDQASAAPRLNYQPAQLAYLLYTSGSTGQPKGVMVSHAGLSNYVQWAITAYDLAAGTGSLVHSPLAFDLTVTSLLVPLCAGQTVRLLPSNAGVETLAQALRASTDLSLLKLTPAHLAVLNQLITSADLAQRSRALVIGGEALDATTLAPWRTHAPETRLFNEYGPTETVVGCSIYQTQTTDSAAGAVSIGLPIANMRLYVLDERLQPVPFGVVGELYIGGVGVARGYNQRPDLTAAQFVPDNLSGIAGARLYRTGDLACWAWDGTLEYLGRRDTQIKLRGYRIELGEIEAVLQRLPMVASALVLLRGTGDDQRLVAYLQATPDADSTQLSEQVVLKYAQQFLPQYMLPSNVVLVEQWPLTANGKIDRAALPEPTAINNYVAPTTPEEEILAAIWEQVLEHPMIGIDDNFFALGGNSIRSIQVVAQAKQRGLNLSVEMLFNQPTIRSLVQTMVCSTENQIIEYTPFSLISPADHALLPNTIVDAFPIAKLQGGMIFHNQFNPEQALYHDIFSYRMRVVLDLALLQLIVDDLVVRHPALRTSFDLTSASEPLQVVHAQGANLLNIIDLRNQPVEQHDQLIEAWIAAEKQRGFEPSSLPLLRFQVHVRADDELQFSLSFHHAVIDGWSDAIMLTELFSDYARRLQGQTSSLVAPQIGYHEFVRLEQAAIQNPATQQFWADHLAQASPMRLPRWPNVPRSNTSQSQPVAISAELSQALKALARQLAVPIKDVLLAAHLRVISILTGQFDVVTSMVSSGRPETLDGERVLGLFINSIPLRMQLNQPTWRELIMQTFAAERASLEHRRYPTAELQRHNGGLAWSESLFYFTHYHIFQALQNISELELLDVLPYEVSSFPLVANFRIDPFTNDINLSLTCDGRILTNAQIEAIAGYYQVCLTAMVADPAADYRAMPLLSDTEQHLLLGFNRTEVAQSSPDLVGWLAEVAQQQPTAQAIQAYDGALSYAELEQRATALAGYLQTQGIGAETRVGISLEHSTSLIVAILAVLKTGAAYVPLDPNYPRERLELMASDAELKLLICQQPDIWQNLPANSACLGLADLDSAQAPFVPVTIHPAQAAYLIYTSGSTGRPKGVVVSHANLHSSTFARTLAYREPLTSFLLLSSYAFDSSIAGIFWTLSQAGCLVLPDQAQRHDVLALASMVEHHQISHTLAIPSLYAVLLEQAELSQLASLRVVVVAGEACTTSLVNRHYQQLSTCALYNEYGPTEATVWASVAKLVPQQPISIGGPIATIQAYVVDPSLQPVPIGVAGELLIAGAGISRGYWQQPALTAERFMPDPWAEQPGQRLYRTGDLARWLPDGQLEFLGRIDQQVKIRGFRIELEEIAQLLRQHPALREAVVTAQPDQHGQLRLVAYIEPRN</sequence>
<dbReference type="EMBL" id="CP000875">
    <property type="protein sequence ID" value="ABX04746.1"/>
    <property type="molecule type" value="Genomic_DNA"/>
</dbReference>
<dbReference type="STRING" id="316274.Haur_2106"/>
<dbReference type="BioCyc" id="HAUR316274:GHYA-2134-MONOMER"/>
<keyword evidence="2" id="KW-0596">Phosphopantetheine</keyword>
<dbReference type="GO" id="GO:0005737">
    <property type="term" value="C:cytoplasm"/>
    <property type="evidence" value="ECO:0007669"/>
    <property type="project" value="TreeGrafter"/>
</dbReference>
<feature type="domain" description="Carrier" evidence="4">
    <location>
        <begin position="934"/>
        <end position="1008"/>
    </location>
</feature>
<dbReference type="Pfam" id="PF00501">
    <property type="entry name" value="AMP-binding"/>
    <property type="match status" value="2"/>
</dbReference>
<dbReference type="PANTHER" id="PTHR45527:SF1">
    <property type="entry name" value="FATTY ACID SYNTHASE"/>
    <property type="match status" value="1"/>
</dbReference>
<name>A9AW96_HERA2</name>
<dbReference type="GO" id="GO:0044550">
    <property type="term" value="P:secondary metabolite biosynthetic process"/>
    <property type="evidence" value="ECO:0007669"/>
    <property type="project" value="TreeGrafter"/>
</dbReference>
<protein>
    <submittedName>
        <fullName evidence="5">Amino acid adenylation domain</fullName>
    </submittedName>
</protein>
<keyword evidence="3" id="KW-0597">Phosphoprotein</keyword>
<gene>
    <name evidence="5" type="ordered locus">Haur_2106</name>
</gene>
<dbReference type="InterPro" id="IPR036736">
    <property type="entry name" value="ACP-like_sf"/>
</dbReference>
<dbReference type="HOGENOM" id="CLU_000022_0_12_0"/>
<dbReference type="Pfam" id="PF00550">
    <property type="entry name" value="PP-binding"/>
    <property type="match status" value="1"/>
</dbReference>
<dbReference type="KEGG" id="hau:Haur_2106"/>
<dbReference type="FunFam" id="3.40.50.980:FF:000001">
    <property type="entry name" value="Non-ribosomal peptide synthetase"/>
    <property type="match status" value="2"/>
</dbReference>
<dbReference type="CDD" id="cd05930">
    <property type="entry name" value="A_NRPS"/>
    <property type="match status" value="2"/>
</dbReference>
<dbReference type="PANTHER" id="PTHR45527">
    <property type="entry name" value="NONRIBOSOMAL PEPTIDE SYNTHETASE"/>
    <property type="match status" value="1"/>
</dbReference>
<dbReference type="Pfam" id="PF00668">
    <property type="entry name" value="Condensation"/>
    <property type="match status" value="2"/>
</dbReference>
<evidence type="ECO:0000259" key="4">
    <source>
        <dbReference type="PROSITE" id="PS50075"/>
    </source>
</evidence>
<dbReference type="InterPro" id="IPR001242">
    <property type="entry name" value="Condensation_dom"/>
</dbReference>
<evidence type="ECO:0000256" key="2">
    <source>
        <dbReference type="ARBA" id="ARBA00022450"/>
    </source>
</evidence>
<dbReference type="SUPFAM" id="SSF47336">
    <property type="entry name" value="ACP-like"/>
    <property type="match status" value="1"/>
</dbReference>
<dbReference type="GO" id="GO:0031177">
    <property type="term" value="F:phosphopantetheine binding"/>
    <property type="evidence" value="ECO:0007669"/>
    <property type="project" value="TreeGrafter"/>
</dbReference>
<reference evidence="5 6" key="1">
    <citation type="journal article" date="2011" name="Stand. Genomic Sci.">
        <title>Complete genome sequence of the filamentous gliding predatory bacterium Herpetosiphon aurantiacus type strain (114-95(T)).</title>
        <authorList>
            <person name="Kiss H."/>
            <person name="Nett M."/>
            <person name="Domin N."/>
            <person name="Martin K."/>
            <person name="Maresca J.A."/>
            <person name="Copeland A."/>
            <person name="Lapidus A."/>
            <person name="Lucas S."/>
            <person name="Berry K.W."/>
            <person name="Glavina Del Rio T."/>
            <person name="Dalin E."/>
            <person name="Tice H."/>
            <person name="Pitluck S."/>
            <person name="Richardson P."/>
            <person name="Bruce D."/>
            <person name="Goodwin L."/>
            <person name="Han C."/>
            <person name="Detter J.C."/>
            <person name="Schmutz J."/>
            <person name="Brettin T."/>
            <person name="Land M."/>
            <person name="Hauser L."/>
            <person name="Kyrpides N.C."/>
            <person name="Ivanova N."/>
            <person name="Goker M."/>
            <person name="Woyke T."/>
            <person name="Klenk H.P."/>
            <person name="Bryant D.A."/>
        </authorList>
    </citation>
    <scope>NUCLEOTIDE SEQUENCE [LARGE SCALE GENOMIC DNA]</scope>
    <source>
        <strain evidence="6">ATCC 23779 / DSM 785 / 114-95</strain>
    </source>
</reference>
<dbReference type="InterPro" id="IPR009081">
    <property type="entry name" value="PP-bd_ACP"/>
</dbReference>
<dbReference type="InterPro" id="IPR045851">
    <property type="entry name" value="AMP-bd_C_sf"/>
</dbReference>
<dbReference type="PROSITE" id="PS50075">
    <property type="entry name" value="CARRIER"/>
    <property type="match status" value="1"/>
</dbReference>
<keyword evidence="6" id="KW-1185">Reference proteome</keyword>
<organism evidence="5 6">
    <name type="scientific">Herpetosiphon aurantiacus (strain ATCC 23779 / DSM 785 / 114-95)</name>
    <dbReference type="NCBI Taxonomy" id="316274"/>
    <lineage>
        <taxon>Bacteria</taxon>
        <taxon>Bacillati</taxon>
        <taxon>Chloroflexota</taxon>
        <taxon>Chloroflexia</taxon>
        <taxon>Herpetosiphonales</taxon>
        <taxon>Herpetosiphonaceae</taxon>
        <taxon>Herpetosiphon</taxon>
    </lineage>
</organism>
<dbReference type="eggNOG" id="COG1020">
    <property type="taxonomic scope" value="Bacteria"/>
</dbReference>
<evidence type="ECO:0000313" key="5">
    <source>
        <dbReference type="EMBL" id="ABX04746.1"/>
    </source>
</evidence>
<dbReference type="InterPro" id="IPR023213">
    <property type="entry name" value="CAT-like_dom_sf"/>
</dbReference>
<proteinExistence type="predicted"/>
<dbReference type="GO" id="GO:0008610">
    <property type="term" value="P:lipid biosynthetic process"/>
    <property type="evidence" value="ECO:0007669"/>
    <property type="project" value="UniProtKB-ARBA"/>
</dbReference>
<dbReference type="Gene3D" id="3.30.559.10">
    <property type="entry name" value="Chloramphenicol acetyltransferase-like domain"/>
    <property type="match status" value="2"/>
</dbReference>
<dbReference type="Gene3D" id="2.30.38.10">
    <property type="entry name" value="Luciferase, Domain 3"/>
    <property type="match status" value="2"/>
</dbReference>
<dbReference type="PROSITE" id="PS00455">
    <property type="entry name" value="AMP_BINDING"/>
    <property type="match status" value="2"/>
</dbReference>